<name>A0A7W7KQL3_PSENT</name>
<organism evidence="6 7">
    <name type="scientific">Pseudomonas nitroreducens</name>
    <dbReference type="NCBI Taxonomy" id="46680"/>
    <lineage>
        <taxon>Bacteria</taxon>
        <taxon>Pseudomonadati</taxon>
        <taxon>Pseudomonadota</taxon>
        <taxon>Gammaproteobacteria</taxon>
        <taxon>Pseudomonadales</taxon>
        <taxon>Pseudomonadaceae</taxon>
        <taxon>Pseudomonas</taxon>
    </lineage>
</organism>
<evidence type="ECO:0000259" key="4">
    <source>
        <dbReference type="Pfam" id="PF07804"/>
    </source>
</evidence>
<gene>
    <name evidence="6" type="ORF">HNP46_006086</name>
</gene>
<dbReference type="AlphaFoldDB" id="A0A7W7KQL3"/>
<evidence type="ECO:0000256" key="1">
    <source>
        <dbReference type="ARBA" id="ARBA00010164"/>
    </source>
</evidence>
<keyword evidence="3 6" id="KW-0418">Kinase</keyword>
<dbReference type="Proteomes" id="UP000566995">
    <property type="component" value="Unassembled WGS sequence"/>
</dbReference>
<reference evidence="6 7" key="1">
    <citation type="submission" date="2020-08" db="EMBL/GenBank/DDBJ databases">
        <title>Functional genomics of gut bacteria from endangered species of beetles.</title>
        <authorList>
            <person name="Carlos-Shanley C."/>
        </authorList>
    </citation>
    <scope>NUCLEOTIDE SEQUENCE [LARGE SCALE GENOMIC DNA]</scope>
    <source>
        <strain evidence="6 7">S00179</strain>
    </source>
</reference>
<accession>A0A7W7KQL3</accession>
<feature type="domain" description="HipA-like C-terminal" evidence="4">
    <location>
        <begin position="170"/>
        <end position="386"/>
    </location>
</feature>
<dbReference type="GO" id="GO:0005829">
    <property type="term" value="C:cytosol"/>
    <property type="evidence" value="ECO:0007669"/>
    <property type="project" value="TreeGrafter"/>
</dbReference>
<dbReference type="InterPro" id="IPR012893">
    <property type="entry name" value="HipA-like_C"/>
</dbReference>
<dbReference type="PANTHER" id="PTHR37419:SF8">
    <property type="entry name" value="TOXIN YJJJ"/>
    <property type="match status" value="1"/>
</dbReference>
<protein>
    <submittedName>
        <fullName evidence="6">Serine/threonine-protein kinase HipA</fullName>
        <ecNumber evidence="6">2.7.11.1</ecNumber>
    </submittedName>
</protein>
<dbReference type="GO" id="GO:0004674">
    <property type="term" value="F:protein serine/threonine kinase activity"/>
    <property type="evidence" value="ECO:0007669"/>
    <property type="project" value="UniProtKB-EC"/>
</dbReference>
<evidence type="ECO:0000256" key="3">
    <source>
        <dbReference type="ARBA" id="ARBA00022777"/>
    </source>
</evidence>
<comment type="similarity">
    <text evidence="1">Belongs to the HipA Ser/Thr kinase family.</text>
</comment>
<evidence type="ECO:0000259" key="5">
    <source>
        <dbReference type="Pfam" id="PF13657"/>
    </source>
</evidence>
<evidence type="ECO:0000313" key="7">
    <source>
        <dbReference type="Proteomes" id="UP000566995"/>
    </source>
</evidence>
<sequence length="436" mass="48941">MTSERIDSCFVWIWLPGDVEPVVAGRLQRDGRRFVFAYGKSYLARKKAIAINLQELPLGTEVIVPRDGMTMPSCIRDGSPDAWGRRVILNKIFGKRDADDHGQAELDEMTYLMESGSDRIGALDFQVSATEYVARQSTQASLDELLQFAEYVEKGMPLTPELEVALNHGSSIGGARPKALINNGKAKFIAKFSSTKDEINFVGGEFLAMRLASIAGMNVAPVEMVQAKGKDVLLVQRFDRIHQDHGWSRRLMSSALTLLGLDEMQARYCSYEELTDIMRRDFSDPKRDLRELFSRLTFNVLCGNTDDHGRNHAAFFDGRQYDLTPAYDICPQSRTGEEASQAMRILGERSNSSLGLCLSASSKFLLDEGEAASIIEHQLLVIRDAWRQVADEVRISEVDRNVMKATQWLNPYAFYDLAGTQYENLARLGEEVRKGL</sequence>
<dbReference type="Pfam" id="PF13657">
    <property type="entry name" value="Couple_hipA"/>
    <property type="match status" value="1"/>
</dbReference>
<dbReference type="RefSeq" id="WP_184596438.1">
    <property type="nucleotide sequence ID" value="NZ_JACHLI010000036.1"/>
</dbReference>
<feature type="domain" description="HipA N-terminal subdomain 1" evidence="5">
    <location>
        <begin position="23"/>
        <end position="125"/>
    </location>
</feature>
<evidence type="ECO:0000313" key="6">
    <source>
        <dbReference type="EMBL" id="MBB4867175.1"/>
    </source>
</evidence>
<proteinExistence type="inferred from homology"/>
<dbReference type="PANTHER" id="PTHR37419">
    <property type="entry name" value="SERINE/THREONINE-PROTEIN KINASE TOXIN HIPA"/>
    <property type="match status" value="1"/>
</dbReference>
<evidence type="ECO:0000256" key="2">
    <source>
        <dbReference type="ARBA" id="ARBA00022679"/>
    </source>
</evidence>
<keyword evidence="2 6" id="KW-0808">Transferase</keyword>
<dbReference type="EC" id="2.7.11.1" evidence="6"/>
<dbReference type="InterPro" id="IPR052028">
    <property type="entry name" value="HipA_Ser/Thr_kinase"/>
</dbReference>
<comment type="caution">
    <text evidence="6">The sequence shown here is derived from an EMBL/GenBank/DDBJ whole genome shotgun (WGS) entry which is preliminary data.</text>
</comment>
<dbReference type="EMBL" id="JACHLI010000036">
    <property type="protein sequence ID" value="MBB4867175.1"/>
    <property type="molecule type" value="Genomic_DNA"/>
</dbReference>
<dbReference type="InterPro" id="IPR017508">
    <property type="entry name" value="HipA_N1"/>
</dbReference>
<dbReference type="Pfam" id="PF07804">
    <property type="entry name" value="HipA_C"/>
    <property type="match status" value="1"/>
</dbReference>